<dbReference type="EMBL" id="QPMK01000001">
    <property type="protein sequence ID" value="RDD68207.1"/>
    <property type="molecule type" value="Genomic_DNA"/>
</dbReference>
<keyword evidence="6" id="KW-0812">Transmembrane</keyword>
<keyword evidence="9 10" id="KW-0472">Membrane</keyword>
<comment type="similarity">
    <text evidence="3 10">Belongs to the FliL family.</text>
</comment>
<gene>
    <name evidence="12" type="ORF">DU478_01690</name>
</gene>
<comment type="function">
    <text evidence="1 10">Controls the rotational direction of flagella during chemotaxis.</text>
</comment>
<evidence type="ECO:0000256" key="7">
    <source>
        <dbReference type="ARBA" id="ARBA00022779"/>
    </source>
</evidence>
<accession>A0A369TVK6</accession>
<feature type="compositionally biased region" description="Basic and acidic residues" evidence="11">
    <location>
        <begin position="45"/>
        <end position="60"/>
    </location>
</feature>
<dbReference type="GO" id="GO:0009425">
    <property type="term" value="C:bacterial-type flagellum basal body"/>
    <property type="evidence" value="ECO:0007669"/>
    <property type="project" value="InterPro"/>
</dbReference>
<keyword evidence="7 10" id="KW-0283">Flagellar rotation</keyword>
<comment type="caution">
    <text evidence="12">The sequence shown here is derived from an EMBL/GenBank/DDBJ whole genome shotgun (WGS) entry which is preliminary data.</text>
</comment>
<evidence type="ECO:0000256" key="6">
    <source>
        <dbReference type="ARBA" id="ARBA00022692"/>
    </source>
</evidence>
<keyword evidence="8" id="KW-1133">Transmembrane helix</keyword>
<dbReference type="Proteomes" id="UP000253977">
    <property type="component" value="Unassembled WGS sequence"/>
</dbReference>
<dbReference type="RefSeq" id="WP_114509187.1">
    <property type="nucleotide sequence ID" value="NZ_QPMK01000001.1"/>
</dbReference>
<evidence type="ECO:0000256" key="5">
    <source>
        <dbReference type="ARBA" id="ARBA00022500"/>
    </source>
</evidence>
<keyword evidence="5 10" id="KW-0145">Chemotaxis</keyword>
<evidence type="ECO:0000313" key="12">
    <source>
        <dbReference type="EMBL" id="RDD68207.1"/>
    </source>
</evidence>
<comment type="subcellular location">
    <subcellularLocation>
        <location evidence="10">Cell inner membrane</location>
    </subcellularLocation>
    <subcellularLocation>
        <location evidence="2">Cell membrane</location>
        <topology evidence="2">Single-pass membrane protein</topology>
    </subcellularLocation>
</comment>
<keyword evidence="13" id="KW-1185">Reference proteome</keyword>
<keyword evidence="4" id="KW-1003">Cell membrane</keyword>
<evidence type="ECO:0000256" key="10">
    <source>
        <dbReference type="RuleBase" id="RU364125"/>
    </source>
</evidence>
<evidence type="ECO:0000256" key="1">
    <source>
        <dbReference type="ARBA" id="ARBA00002254"/>
    </source>
</evidence>
<evidence type="ECO:0000256" key="9">
    <source>
        <dbReference type="ARBA" id="ARBA00023136"/>
    </source>
</evidence>
<organism evidence="12 13">
    <name type="scientific">Thalassococcus profundi</name>
    <dbReference type="NCBI Taxonomy" id="2282382"/>
    <lineage>
        <taxon>Bacteria</taxon>
        <taxon>Pseudomonadati</taxon>
        <taxon>Pseudomonadota</taxon>
        <taxon>Alphaproteobacteria</taxon>
        <taxon>Rhodobacterales</taxon>
        <taxon>Roseobacteraceae</taxon>
        <taxon>Thalassococcus</taxon>
    </lineage>
</organism>
<dbReference type="OrthoDB" id="7864548at2"/>
<evidence type="ECO:0000256" key="11">
    <source>
        <dbReference type="SAM" id="MobiDB-lite"/>
    </source>
</evidence>
<keyword evidence="12" id="KW-0969">Cilium</keyword>
<reference evidence="12 13" key="1">
    <citation type="submission" date="2018-07" db="EMBL/GenBank/DDBJ databases">
        <title>Thalassococcus profundi sp. nov., a marine bacterium isolated from deep seawater of Okinawa Trough.</title>
        <authorList>
            <person name="Yu M."/>
        </authorList>
    </citation>
    <scope>NUCLEOTIDE SEQUENCE [LARGE SCALE GENOMIC DNA]</scope>
    <source>
        <strain evidence="12 13">WRAS1</strain>
    </source>
</reference>
<dbReference type="AlphaFoldDB" id="A0A369TVK6"/>
<keyword evidence="12" id="KW-0966">Cell projection</keyword>
<sequence length="170" mass="18194">MRKLLPVLLALVGIGGGVGAGFLLKPAEPEPPADLAEGCVPPENAAEHDLPNHADDAHDAEDSTKEYVKMSNQFVVPIVGDERISSLVVLSLSLEVSAGQTEIAYRHEPKLRDGFLQVLFDHANIGGFKGAFTDANTMAILRRALLETARKTLGNDVSDVLITEIARQDA</sequence>
<feature type="region of interest" description="Disordered" evidence="11">
    <location>
        <begin position="31"/>
        <end position="60"/>
    </location>
</feature>
<name>A0A369TVK6_9RHOB</name>
<keyword evidence="10" id="KW-0997">Cell inner membrane</keyword>
<evidence type="ECO:0000256" key="8">
    <source>
        <dbReference type="ARBA" id="ARBA00022989"/>
    </source>
</evidence>
<evidence type="ECO:0000256" key="4">
    <source>
        <dbReference type="ARBA" id="ARBA00022475"/>
    </source>
</evidence>
<evidence type="ECO:0000313" key="13">
    <source>
        <dbReference type="Proteomes" id="UP000253977"/>
    </source>
</evidence>
<dbReference type="GO" id="GO:0071973">
    <property type="term" value="P:bacterial-type flagellum-dependent cell motility"/>
    <property type="evidence" value="ECO:0007669"/>
    <property type="project" value="InterPro"/>
</dbReference>
<proteinExistence type="inferred from homology"/>
<dbReference type="GO" id="GO:0006935">
    <property type="term" value="P:chemotaxis"/>
    <property type="evidence" value="ECO:0007669"/>
    <property type="project" value="UniProtKB-KW"/>
</dbReference>
<dbReference type="GO" id="GO:0005886">
    <property type="term" value="C:plasma membrane"/>
    <property type="evidence" value="ECO:0007669"/>
    <property type="project" value="UniProtKB-SubCell"/>
</dbReference>
<evidence type="ECO:0000256" key="2">
    <source>
        <dbReference type="ARBA" id="ARBA00004162"/>
    </source>
</evidence>
<keyword evidence="12" id="KW-0282">Flagellum</keyword>
<dbReference type="Pfam" id="PF03748">
    <property type="entry name" value="FliL"/>
    <property type="match status" value="1"/>
</dbReference>
<dbReference type="InterPro" id="IPR005503">
    <property type="entry name" value="FliL"/>
</dbReference>
<evidence type="ECO:0000256" key="3">
    <source>
        <dbReference type="ARBA" id="ARBA00008281"/>
    </source>
</evidence>
<protein>
    <recommendedName>
        <fullName evidence="10">Flagellar protein FliL</fullName>
    </recommendedName>
</protein>